<evidence type="ECO:0000313" key="2">
    <source>
        <dbReference type="Proteomes" id="UP000002383"/>
    </source>
</evidence>
<dbReference type="eggNOG" id="COG4373">
    <property type="taxonomic scope" value="Bacteria"/>
</dbReference>
<dbReference type="AlphaFoldDB" id="B8GS21"/>
<evidence type="ECO:0000313" key="1">
    <source>
        <dbReference type="EMBL" id="ACL72725.1"/>
    </source>
</evidence>
<dbReference type="STRING" id="396588.Tgr7_1642"/>
<dbReference type="HOGENOM" id="CLU_030701_0_0_6"/>
<dbReference type="Gene3D" id="3.30.420.240">
    <property type="match status" value="1"/>
</dbReference>
<gene>
    <name evidence="1" type="ordered locus">Tgr7_1642</name>
</gene>
<dbReference type="Gene3D" id="3.40.50.300">
    <property type="entry name" value="P-loop containing nucleotide triphosphate hydrolases"/>
    <property type="match status" value="1"/>
</dbReference>
<reference evidence="1 2" key="1">
    <citation type="journal article" date="2011" name="Stand. Genomic Sci.">
        <title>Complete genome sequence of 'Thioalkalivibrio sulfidophilus' HL-EbGr7.</title>
        <authorList>
            <person name="Muyzer G."/>
            <person name="Sorokin D.Y."/>
            <person name="Mavromatis K."/>
            <person name="Lapidus A."/>
            <person name="Clum A."/>
            <person name="Ivanova N."/>
            <person name="Pati A."/>
            <person name="d'Haeseleer P."/>
            <person name="Woyke T."/>
            <person name="Kyrpides N.C."/>
        </authorList>
    </citation>
    <scope>NUCLEOTIDE SEQUENCE [LARGE SCALE GENOMIC DNA]</scope>
    <source>
        <strain evidence="1 2">HL-EbGR7</strain>
    </source>
</reference>
<evidence type="ECO:0008006" key="3">
    <source>
        <dbReference type="Google" id="ProtNLM"/>
    </source>
</evidence>
<name>B8GS21_THISH</name>
<proteinExistence type="predicted"/>
<sequence>MNVPARVPATHEAAAPPPVLLDYQQAWIADDSQLKVSEKSRRTGLTWAEAADDVLIAAAAKRAGGMNVYYIGYNQDMAIEYVEACAMWARAFNHAASAVEEGIWDDASDDKHIKTFTIRFPDSGHRIVALSSRPANLRGKQGVVVIDEAAFHDRLGELLKAALALLIWGGKVRVISTHNGDKNPFNQLIDDIRSGRRRGSVQRITFREAVAQGLYRRVCLRLGETWSAEAEAEWVAGVYAFYGEAAREELDVVPSEGEGNYLPRALIESRMVPAPVLRLRKDDEFKHWHKAAREAEIRDWCEEQLKPLLLALPDDLWIAFGQDFGRTADLSVIIPLVIGQDLVRRAPFVVELANMPFEQQRQVLFYLCDRFPRFQAGALDATGNGAYLAEVTAQAYGAHRVEEIKLSQGWYRENMPVLKAAFEDGDIELPRDSHLVDDLRAIRKVDGVAMVPRNSRQEGRHGDAAIALALAYYASRRDPAPIEFQAAPARRDRWDEVAGDGFDMLDDINAAGGDGAW</sequence>
<dbReference type="EMBL" id="CP001339">
    <property type="protein sequence ID" value="ACL72725.1"/>
    <property type="molecule type" value="Genomic_DNA"/>
</dbReference>
<dbReference type="InterPro" id="IPR027417">
    <property type="entry name" value="P-loop_NTPase"/>
</dbReference>
<organism evidence="1 2">
    <name type="scientific">Thioalkalivibrio sulfidiphilus (strain HL-EbGR7)</name>
    <dbReference type="NCBI Taxonomy" id="396588"/>
    <lineage>
        <taxon>Bacteria</taxon>
        <taxon>Pseudomonadati</taxon>
        <taxon>Pseudomonadota</taxon>
        <taxon>Gammaproteobacteria</taxon>
        <taxon>Chromatiales</taxon>
        <taxon>Ectothiorhodospiraceae</taxon>
        <taxon>Thioalkalivibrio</taxon>
    </lineage>
</organism>
<protein>
    <recommendedName>
        <fullName evidence="3">Mu-like prophage FluMu protein gp28</fullName>
    </recommendedName>
</protein>
<dbReference type="KEGG" id="tgr:Tgr7_1642"/>
<keyword evidence="2" id="KW-1185">Reference proteome</keyword>
<dbReference type="Proteomes" id="UP000002383">
    <property type="component" value="Chromosome"/>
</dbReference>
<dbReference type="InterPro" id="IPR012036">
    <property type="entry name" value="Phage_Mu_Gp28"/>
</dbReference>
<dbReference type="RefSeq" id="WP_012638208.1">
    <property type="nucleotide sequence ID" value="NC_011901.1"/>
</dbReference>
<accession>B8GS21</accession>
<dbReference type="PIRSF" id="PIRSF007056">
    <property type="entry name" value="UCP007056"/>
    <property type="match status" value="1"/>
</dbReference>